<feature type="non-terminal residue" evidence="1">
    <location>
        <position position="1"/>
    </location>
</feature>
<keyword evidence="1" id="KW-0418">Kinase</keyword>
<evidence type="ECO:0000313" key="2">
    <source>
        <dbReference type="Proteomes" id="UP000240400"/>
    </source>
</evidence>
<gene>
    <name evidence="1" type="ORF">BUZ61_15305</name>
</gene>
<dbReference type="Proteomes" id="UP000240400">
    <property type="component" value="Unassembled WGS sequence"/>
</dbReference>
<dbReference type="EC" id="2.7.1.6" evidence="1"/>
<reference evidence="1 2" key="1">
    <citation type="journal article" date="2016" name="Front. Microbiol.">
        <title>Comprehensive Phylogenetic Analysis of Bovine Non-aureus Staphylococci Species Based on Whole-Genome Sequencing.</title>
        <authorList>
            <person name="Naushad S."/>
            <person name="Barkema H.W."/>
            <person name="Luby C."/>
            <person name="Condas L.A."/>
            <person name="Nobrega D.B."/>
            <person name="Carson D.A."/>
            <person name="De Buck J."/>
        </authorList>
    </citation>
    <scope>NUCLEOTIDE SEQUENCE [LARGE SCALE GENOMIC DNA]</scope>
    <source>
        <strain evidence="1 2">SNUC 4337</strain>
    </source>
</reference>
<dbReference type="GO" id="GO:0004335">
    <property type="term" value="F:galactokinase activity"/>
    <property type="evidence" value="ECO:0007669"/>
    <property type="project" value="UniProtKB-EC"/>
</dbReference>
<evidence type="ECO:0000313" key="1">
    <source>
        <dbReference type="EMBL" id="PTK48987.1"/>
    </source>
</evidence>
<proteinExistence type="predicted"/>
<sequence>LVHQSKVKDLEDEVSRIYTDKIGYAPSFYHVNIGDGVKTIEL</sequence>
<comment type="caution">
    <text evidence="1">The sequence shown here is derived from an EMBL/GenBank/DDBJ whole genome shotgun (WGS) entry which is preliminary data.</text>
</comment>
<dbReference type="EMBL" id="PZHR01000456">
    <property type="protein sequence ID" value="PTK48987.1"/>
    <property type="molecule type" value="Genomic_DNA"/>
</dbReference>
<organism evidence="1 2">
    <name type="scientific">Staphylococcus nepalensis</name>
    <dbReference type="NCBI Taxonomy" id="214473"/>
    <lineage>
        <taxon>Bacteria</taxon>
        <taxon>Bacillati</taxon>
        <taxon>Bacillota</taxon>
        <taxon>Bacilli</taxon>
        <taxon>Bacillales</taxon>
        <taxon>Staphylococcaceae</taxon>
        <taxon>Staphylococcus</taxon>
    </lineage>
</organism>
<keyword evidence="1" id="KW-0808">Transferase</keyword>
<dbReference type="AlphaFoldDB" id="A0A2T4S685"/>
<protein>
    <submittedName>
        <fullName evidence="1">Galactokinase</fullName>
        <ecNumber evidence="1">2.7.1.6</ecNumber>
    </submittedName>
</protein>
<name>A0A2T4S685_9STAP</name>
<accession>A0A2T4S685</accession>